<dbReference type="Pfam" id="PF05791">
    <property type="entry name" value="Bacillus_HBL"/>
    <property type="match status" value="1"/>
</dbReference>
<keyword evidence="3" id="KW-1185">Reference proteome</keyword>
<dbReference type="Gene3D" id="1.20.1170.10">
    <property type="match status" value="1"/>
</dbReference>
<evidence type="ECO:0000313" key="3">
    <source>
        <dbReference type="Proteomes" id="UP000019918"/>
    </source>
</evidence>
<feature type="transmembrane region" description="Helical" evidence="1">
    <location>
        <begin position="177"/>
        <end position="200"/>
    </location>
</feature>
<comment type="caution">
    <text evidence="2">The sequence shown here is derived from an EMBL/GenBank/DDBJ whole genome shotgun (WGS) entry which is preliminary data.</text>
</comment>
<dbReference type="InterPro" id="IPR052785">
    <property type="entry name" value="Enterotoxin_cmpnt"/>
</dbReference>
<name>A0A014MG07_9GAMM</name>
<dbReference type="AlphaFoldDB" id="A0A014MG07"/>
<dbReference type="Proteomes" id="UP000019918">
    <property type="component" value="Unassembled WGS sequence"/>
</dbReference>
<keyword evidence="1" id="KW-0812">Transmembrane</keyword>
<reference evidence="2 3" key="1">
    <citation type="submission" date="2014-02" db="EMBL/GenBank/DDBJ databases">
        <title>Draft genome of Erwinia mallotivora strain BT-MARDI, a papaya dieback pathogen.</title>
        <authorList>
            <person name="Redzuan R."/>
            <person name="Abu Bakar N."/>
            <person name="Badrun R."/>
            <person name="Mohd Raih M.F."/>
            <person name="Rozano L."/>
            <person name="Mat Amin N."/>
        </authorList>
    </citation>
    <scope>NUCLEOTIDE SEQUENCE [LARGE SCALE GENOMIC DNA]</scope>
    <source>
        <strain evidence="2 3">BT-MARDI</strain>
    </source>
</reference>
<dbReference type="InterPro" id="IPR008414">
    <property type="entry name" value="HBL"/>
</dbReference>
<dbReference type="PANTHER" id="PTHR38443:SF2">
    <property type="entry name" value="NON-HEMOLYTIC ENTEROTOXIN LYTIC COMPONENT L1"/>
    <property type="match status" value="1"/>
</dbReference>
<proteinExistence type="predicted"/>
<evidence type="ECO:0000313" key="2">
    <source>
        <dbReference type="EMBL" id="EXU77039.1"/>
    </source>
</evidence>
<dbReference type="GO" id="GO:0016020">
    <property type="term" value="C:membrane"/>
    <property type="evidence" value="ECO:0007669"/>
    <property type="project" value="InterPro"/>
</dbReference>
<dbReference type="OrthoDB" id="1157384at2"/>
<sequence length="361" mass="37871">MTTATDVSMDTSMSGQASQALQIQNYCNSVKQQIPVDFSQFPNLQNFQTEINQGLSTAQDHANGYLNTIQPQIITNISNISNYFALQNAVPATLPPGSTKEQWLSTLSMMKDQATEYQSLSVSTKNVLVVLNNNLVIDSRNFQQIVVDLNTQVNGDNGVLEQLNTEIDGINSAIDGAIAGIVVGGLLVIGGAFVTAIGAVADFVTAGTSTPVVIGGVAMMVAGAAGITAGSIVLHNSLNARQDLYQKRSSLKSEVLTATQIGTGYKGLQNQAQNAVNAATQMANAWDSLTSDLGSLILDLDKGITSGDAIRQLWLTAANTTVKTIITDVSTIKSQMAGVSPMAVPQGTTLANYVNQLAIAA</sequence>
<evidence type="ECO:0008006" key="4">
    <source>
        <dbReference type="Google" id="ProtNLM"/>
    </source>
</evidence>
<dbReference type="EMBL" id="JFHN01000018">
    <property type="protein sequence ID" value="EXU77039.1"/>
    <property type="molecule type" value="Genomic_DNA"/>
</dbReference>
<dbReference type="CDD" id="cd22652">
    <property type="entry name" value="ClyA_AhlB-like"/>
    <property type="match status" value="1"/>
</dbReference>
<dbReference type="PATRIC" id="fig|69222.5.peg.338"/>
<dbReference type="SUPFAM" id="SSF58100">
    <property type="entry name" value="Bacterial hemolysins"/>
    <property type="match status" value="1"/>
</dbReference>
<protein>
    <recommendedName>
        <fullName evidence="4">HBL/NHE enterotoxin family protein</fullName>
    </recommendedName>
</protein>
<dbReference type="PANTHER" id="PTHR38443">
    <property type="match status" value="1"/>
</dbReference>
<organism evidence="2 3">
    <name type="scientific">Erwinia mallotivora</name>
    <dbReference type="NCBI Taxonomy" id="69222"/>
    <lineage>
        <taxon>Bacteria</taxon>
        <taxon>Pseudomonadati</taxon>
        <taxon>Pseudomonadota</taxon>
        <taxon>Gammaproteobacteria</taxon>
        <taxon>Enterobacterales</taxon>
        <taxon>Erwiniaceae</taxon>
        <taxon>Erwinia</taxon>
    </lineage>
</organism>
<gene>
    <name evidence="2" type="ORF">BG55_01575</name>
</gene>
<dbReference type="RefSeq" id="WP_034933555.1">
    <property type="nucleotide sequence ID" value="NZ_JFHN01000018.1"/>
</dbReference>
<feature type="transmembrane region" description="Helical" evidence="1">
    <location>
        <begin position="212"/>
        <end position="234"/>
    </location>
</feature>
<keyword evidence="1" id="KW-0472">Membrane</keyword>
<dbReference type="STRING" id="69222.BG55_01575"/>
<keyword evidence="1" id="KW-1133">Transmembrane helix</keyword>
<accession>A0A014MG07</accession>
<evidence type="ECO:0000256" key="1">
    <source>
        <dbReference type="SAM" id="Phobius"/>
    </source>
</evidence>